<keyword evidence="1" id="KW-0472">Membrane</keyword>
<dbReference type="EMBL" id="JBAJEX010000011">
    <property type="protein sequence ID" value="MEO1767803.1"/>
    <property type="molecule type" value="Genomic_DNA"/>
</dbReference>
<gene>
    <name evidence="2" type="ORF">V6E02_11325</name>
</gene>
<sequence length="87" mass="9252">MRLSNNRQRGQGMTEYIIIVALIGVAAIATYQYFGNTVRDQTAAIAQEISGVDGSATKTASQTAAANAASEADTKHTLDNYTNNINK</sequence>
<evidence type="ECO:0000313" key="2">
    <source>
        <dbReference type="EMBL" id="MEO1767803.1"/>
    </source>
</evidence>
<proteinExistence type="predicted"/>
<name>A0ABV0EJ79_9BURK</name>
<evidence type="ECO:0000256" key="1">
    <source>
        <dbReference type="SAM" id="Phobius"/>
    </source>
</evidence>
<evidence type="ECO:0008006" key="4">
    <source>
        <dbReference type="Google" id="ProtNLM"/>
    </source>
</evidence>
<reference evidence="2 3" key="1">
    <citation type="submission" date="2024-02" db="EMBL/GenBank/DDBJ databases">
        <title>New thermophilic sulfur-oxidizing bacteria from a hot springs of the Uzon caldera (Kamchatka, Russia).</title>
        <authorList>
            <person name="Dukat A.M."/>
            <person name="Elcheninov A.G."/>
            <person name="Frolov E.N."/>
        </authorList>
    </citation>
    <scope>NUCLEOTIDE SEQUENCE [LARGE SCALE GENOMIC DNA]</scope>
    <source>
        <strain evidence="2 3">AK1</strain>
    </source>
</reference>
<accession>A0ABV0EJ79</accession>
<feature type="transmembrane region" description="Helical" evidence="1">
    <location>
        <begin position="12"/>
        <end position="34"/>
    </location>
</feature>
<comment type="caution">
    <text evidence="2">The sequence shown here is derived from an EMBL/GenBank/DDBJ whole genome shotgun (WGS) entry which is preliminary data.</text>
</comment>
<dbReference type="Proteomes" id="UP001482231">
    <property type="component" value="Unassembled WGS sequence"/>
</dbReference>
<keyword evidence="1" id="KW-0812">Transmembrane</keyword>
<organism evidence="2 3">
    <name type="scientific">Thiobacter aerophilum</name>
    <dbReference type="NCBI Taxonomy" id="3121275"/>
    <lineage>
        <taxon>Bacteria</taxon>
        <taxon>Pseudomonadati</taxon>
        <taxon>Pseudomonadota</taxon>
        <taxon>Betaproteobacteria</taxon>
        <taxon>Burkholderiales</taxon>
        <taxon>Thiobacteraceae</taxon>
        <taxon>Thiobacter</taxon>
    </lineage>
</organism>
<evidence type="ECO:0000313" key="3">
    <source>
        <dbReference type="Proteomes" id="UP001482231"/>
    </source>
</evidence>
<protein>
    <recommendedName>
        <fullName evidence="4">Pilus assembly protein</fullName>
    </recommendedName>
</protein>
<keyword evidence="1" id="KW-1133">Transmembrane helix</keyword>
<dbReference type="RefSeq" id="WP_347308915.1">
    <property type="nucleotide sequence ID" value="NZ_JBAJEX010000011.1"/>
</dbReference>
<keyword evidence="3" id="KW-1185">Reference proteome</keyword>